<name>A0A0K0EXD5_STRVS</name>
<keyword evidence="3" id="KW-0238">DNA-binding</keyword>
<feature type="region of interest" description="Disordered" evidence="6">
    <location>
        <begin position="551"/>
        <end position="574"/>
    </location>
</feature>
<evidence type="ECO:0000256" key="2">
    <source>
        <dbReference type="ARBA" id="ARBA00023015"/>
    </source>
</evidence>
<evidence type="ECO:0000313" key="9">
    <source>
        <dbReference type="WBParaSite" id="SVE_0118900.1"/>
    </source>
</evidence>
<dbReference type="AlphaFoldDB" id="A0A0K0EXD5"/>
<dbReference type="GO" id="GO:0000978">
    <property type="term" value="F:RNA polymerase II cis-regulatory region sequence-specific DNA binding"/>
    <property type="evidence" value="ECO:0007669"/>
    <property type="project" value="TreeGrafter"/>
</dbReference>
<feature type="region of interest" description="Disordered" evidence="6">
    <location>
        <begin position="203"/>
        <end position="222"/>
    </location>
</feature>
<comment type="similarity">
    <text evidence="1">Belongs to the bZIP family. Jun subfamily.</text>
</comment>
<dbReference type="PROSITE" id="PS00036">
    <property type="entry name" value="BZIP_BASIC"/>
    <property type="match status" value="1"/>
</dbReference>
<dbReference type="InterPro" id="IPR002112">
    <property type="entry name" value="Leuzip_Jun"/>
</dbReference>
<evidence type="ECO:0000256" key="1">
    <source>
        <dbReference type="ARBA" id="ARBA00006882"/>
    </source>
</evidence>
<evidence type="ECO:0000256" key="3">
    <source>
        <dbReference type="ARBA" id="ARBA00023125"/>
    </source>
</evidence>
<feature type="coiled-coil region" evidence="5">
    <location>
        <begin position="574"/>
        <end position="626"/>
    </location>
</feature>
<dbReference type="GO" id="GO:0051726">
    <property type="term" value="P:regulation of cell cycle"/>
    <property type="evidence" value="ECO:0007669"/>
    <property type="project" value="TreeGrafter"/>
</dbReference>
<evidence type="ECO:0000313" key="8">
    <source>
        <dbReference type="Proteomes" id="UP000035680"/>
    </source>
</evidence>
<keyword evidence="2" id="KW-0805">Transcription regulation</keyword>
<feature type="compositionally biased region" description="Low complexity" evidence="6">
    <location>
        <begin position="203"/>
        <end position="216"/>
    </location>
</feature>
<dbReference type="InterPro" id="IPR050946">
    <property type="entry name" value="AP-1_TF_bZIP"/>
</dbReference>
<keyword evidence="8" id="KW-1185">Reference proteome</keyword>
<feature type="coiled-coil region" evidence="5">
    <location>
        <begin position="156"/>
        <end position="183"/>
    </location>
</feature>
<dbReference type="Proteomes" id="UP000035680">
    <property type="component" value="Unassembled WGS sequence"/>
</dbReference>
<feature type="domain" description="BZIP" evidence="7">
    <location>
        <begin position="581"/>
        <end position="644"/>
    </location>
</feature>
<sequence length="656" mass="73894">MDCSSRKTNIITYAKECEREKSSLTNNNKLPTLNDFGKNLRNGLKLDFDKKKVNDEQVIGCYPLDLFDNAALISNFFSTPNKFLETPIGTDEDAKKFAQGFLEKLSKIQKEHNFTPSDYHPSPTFIPLIHQIANTPVEELKKRITTSSNDLVLGNNDDYQKKLATQNQTFKNLEEQINEAILKSNHNNNDDNRMLQATNEILSPTNTSPTLSSGSSDDLESSKDKIVTNTVLKNINDMNELSKNMGIPTSEIIKNTIYRPSTFERLQNRQVITNCGSNSSISTPMSNLIINTPVKTPTELEASLNNLTPVETLRQYITREIDKQNVLKNAISSTSSSNNIIPSFLDNIPKSEASVKLYNQVKNYLSTGSNDTEKNSLSKHVLSVNHPQQSDAELTLLKSICKQMQDNQNLHESNLHHPGQHTFHNGLHTLANNSNMINNNSLSGNNPMNFSQSSPINPQLMYSSFYHQVSSAANHTPFNMASLNSGDINMFSNIKQADMINNHKEYASLSAVGKNNLLSPSMNALPQAIIDPLQHGTHLMTLNCIPNQNMNPFSNHTQGDGDSDGNHRIYSAGYDQEDQDLKKLERKRARNRLAATRCRQRKLDRINQLENEVATERKKYDDLFKRYTTLQDTVNDLKSKLEQHRTHGCSMQFLGE</sequence>
<dbReference type="PANTHER" id="PTHR11462:SF35">
    <property type="entry name" value="TRANSCRIPTION FACTOR JRA"/>
    <property type="match status" value="1"/>
</dbReference>
<dbReference type="SMART" id="SM00338">
    <property type="entry name" value="BRLZ"/>
    <property type="match status" value="1"/>
</dbReference>
<dbReference type="PANTHER" id="PTHR11462">
    <property type="entry name" value="JUN TRANSCRIPTION FACTOR-RELATED"/>
    <property type="match status" value="1"/>
</dbReference>
<proteinExistence type="inferred from homology"/>
<dbReference type="GO" id="GO:0042127">
    <property type="term" value="P:regulation of cell population proliferation"/>
    <property type="evidence" value="ECO:0007669"/>
    <property type="project" value="TreeGrafter"/>
</dbReference>
<dbReference type="Gene3D" id="1.20.5.170">
    <property type="match status" value="1"/>
</dbReference>
<dbReference type="GO" id="GO:0000981">
    <property type="term" value="F:DNA-binding transcription factor activity, RNA polymerase II-specific"/>
    <property type="evidence" value="ECO:0007669"/>
    <property type="project" value="TreeGrafter"/>
</dbReference>
<dbReference type="PRINTS" id="PR00043">
    <property type="entry name" value="LEUZIPPRJUN"/>
</dbReference>
<keyword evidence="5" id="KW-0175">Coiled coil</keyword>
<dbReference type="InterPro" id="IPR046347">
    <property type="entry name" value="bZIP_sf"/>
</dbReference>
<dbReference type="CDD" id="cd14696">
    <property type="entry name" value="bZIP_Jun"/>
    <property type="match status" value="1"/>
</dbReference>
<evidence type="ECO:0000259" key="7">
    <source>
        <dbReference type="PROSITE" id="PS50217"/>
    </source>
</evidence>
<dbReference type="WBParaSite" id="SVE_0118900.1">
    <property type="protein sequence ID" value="SVE_0118900.1"/>
    <property type="gene ID" value="SVE_0118900"/>
</dbReference>
<reference evidence="8" key="1">
    <citation type="submission" date="2014-07" db="EMBL/GenBank/DDBJ databases">
        <authorList>
            <person name="Martin A.A"/>
            <person name="De Silva N."/>
        </authorList>
    </citation>
    <scope>NUCLEOTIDE SEQUENCE</scope>
</reference>
<feature type="compositionally biased region" description="Polar residues" evidence="6">
    <location>
        <begin position="551"/>
        <end position="560"/>
    </location>
</feature>
<evidence type="ECO:0000256" key="4">
    <source>
        <dbReference type="ARBA" id="ARBA00023163"/>
    </source>
</evidence>
<dbReference type="PROSITE" id="PS50217">
    <property type="entry name" value="BZIP"/>
    <property type="match status" value="1"/>
</dbReference>
<protein>
    <submittedName>
        <fullName evidence="9">Transcription factor JunB</fullName>
    </submittedName>
</protein>
<evidence type="ECO:0000256" key="6">
    <source>
        <dbReference type="SAM" id="MobiDB-lite"/>
    </source>
</evidence>
<reference evidence="9" key="2">
    <citation type="submission" date="2015-08" db="UniProtKB">
        <authorList>
            <consortium name="WormBaseParasite"/>
        </authorList>
    </citation>
    <scope>IDENTIFICATION</scope>
</reference>
<dbReference type="InterPro" id="IPR004827">
    <property type="entry name" value="bZIP"/>
</dbReference>
<dbReference type="SUPFAM" id="SSF57959">
    <property type="entry name" value="Leucine zipper domain"/>
    <property type="match status" value="1"/>
</dbReference>
<evidence type="ECO:0000256" key="5">
    <source>
        <dbReference type="SAM" id="Coils"/>
    </source>
</evidence>
<keyword evidence="4" id="KW-0804">Transcription</keyword>
<dbReference type="Pfam" id="PF00170">
    <property type="entry name" value="bZIP_1"/>
    <property type="match status" value="1"/>
</dbReference>
<dbReference type="STRING" id="75913.A0A0K0EXD5"/>
<dbReference type="GO" id="GO:0005667">
    <property type="term" value="C:transcription regulator complex"/>
    <property type="evidence" value="ECO:0007669"/>
    <property type="project" value="TreeGrafter"/>
</dbReference>
<accession>A0A0K0EXD5</accession>
<organism evidence="8 9">
    <name type="scientific">Strongyloides venezuelensis</name>
    <name type="common">Threadworm</name>
    <dbReference type="NCBI Taxonomy" id="75913"/>
    <lineage>
        <taxon>Eukaryota</taxon>
        <taxon>Metazoa</taxon>
        <taxon>Ecdysozoa</taxon>
        <taxon>Nematoda</taxon>
        <taxon>Chromadorea</taxon>
        <taxon>Rhabditida</taxon>
        <taxon>Tylenchina</taxon>
        <taxon>Panagrolaimomorpha</taxon>
        <taxon>Strongyloidoidea</taxon>
        <taxon>Strongyloididae</taxon>
        <taxon>Strongyloides</taxon>
    </lineage>
</organism>